<keyword evidence="7" id="KW-0547">Nucleotide-binding</keyword>
<evidence type="ECO:0000256" key="7">
    <source>
        <dbReference type="ARBA" id="ARBA00022741"/>
    </source>
</evidence>
<dbReference type="FunFam" id="1.10.287.130:FF:000004">
    <property type="entry name" value="Ethylene receptor 1"/>
    <property type="match status" value="1"/>
</dbReference>
<feature type="domain" description="Histidine kinase" evidence="17">
    <location>
        <begin position="518"/>
        <end position="739"/>
    </location>
</feature>
<dbReference type="AlphaFoldDB" id="A0A848GAE5"/>
<dbReference type="SMART" id="SM00387">
    <property type="entry name" value="HATPase_c"/>
    <property type="match status" value="1"/>
</dbReference>
<dbReference type="Proteomes" id="UP000580043">
    <property type="component" value="Unassembled WGS sequence"/>
</dbReference>
<evidence type="ECO:0000259" key="19">
    <source>
        <dbReference type="PROSITE" id="PS50112"/>
    </source>
</evidence>
<dbReference type="GO" id="GO:0000155">
    <property type="term" value="F:phosphorelay sensor kinase activity"/>
    <property type="evidence" value="ECO:0007669"/>
    <property type="project" value="InterPro"/>
</dbReference>
<dbReference type="SUPFAM" id="SSF55874">
    <property type="entry name" value="ATPase domain of HSP90 chaperone/DNA topoisomerase II/histidine kinase"/>
    <property type="match status" value="1"/>
</dbReference>
<dbReference type="SUPFAM" id="SSF53850">
    <property type="entry name" value="Periplasmic binding protein-like II"/>
    <property type="match status" value="1"/>
</dbReference>
<keyword evidence="6" id="KW-0812">Transmembrane</keyword>
<dbReference type="CDD" id="cd16922">
    <property type="entry name" value="HATPase_EvgS-ArcB-TorS-like"/>
    <property type="match status" value="1"/>
</dbReference>
<dbReference type="PROSITE" id="PS50109">
    <property type="entry name" value="HIS_KIN"/>
    <property type="match status" value="1"/>
</dbReference>
<dbReference type="PANTHER" id="PTHR45339:SF1">
    <property type="entry name" value="HYBRID SIGNAL TRANSDUCTION HISTIDINE KINASE J"/>
    <property type="match status" value="1"/>
</dbReference>
<evidence type="ECO:0000256" key="2">
    <source>
        <dbReference type="ARBA" id="ARBA00004370"/>
    </source>
</evidence>
<keyword evidence="22" id="KW-1185">Reference proteome</keyword>
<dbReference type="Pfam" id="PF00072">
    <property type="entry name" value="Response_reg"/>
    <property type="match status" value="1"/>
</dbReference>
<evidence type="ECO:0000256" key="12">
    <source>
        <dbReference type="ARBA" id="ARBA00023136"/>
    </source>
</evidence>
<dbReference type="GO" id="GO:0006355">
    <property type="term" value="P:regulation of DNA-templated transcription"/>
    <property type="evidence" value="ECO:0007669"/>
    <property type="project" value="InterPro"/>
</dbReference>
<keyword evidence="5" id="KW-0808">Transferase</keyword>
<dbReference type="SMART" id="SM00388">
    <property type="entry name" value="HisKA"/>
    <property type="match status" value="1"/>
</dbReference>
<dbReference type="GO" id="GO:0016020">
    <property type="term" value="C:membrane"/>
    <property type="evidence" value="ECO:0007669"/>
    <property type="project" value="UniProtKB-SubCell"/>
</dbReference>
<dbReference type="Gene3D" id="3.40.50.2300">
    <property type="match status" value="1"/>
</dbReference>
<dbReference type="PROSITE" id="PS50112">
    <property type="entry name" value="PAS"/>
    <property type="match status" value="1"/>
</dbReference>
<evidence type="ECO:0000256" key="14">
    <source>
        <dbReference type="ARBA" id="ARBA00070152"/>
    </source>
</evidence>
<evidence type="ECO:0000256" key="6">
    <source>
        <dbReference type="ARBA" id="ARBA00022692"/>
    </source>
</evidence>
<evidence type="ECO:0000256" key="3">
    <source>
        <dbReference type="ARBA" id="ARBA00012438"/>
    </source>
</evidence>
<evidence type="ECO:0000259" key="18">
    <source>
        <dbReference type="PROSITE" id="PS50110"/>
    </source>
</evidence>
<comment type="catalytic activity">
    <reaction evidence="1">
        <text>ATP + protein L-histidine = ADP + protein N-phospho-L-histidine.</text>
        <dbReference type="EC" id="2.7.13.3"/>
    </reaction>
</comment>
<dbReference type="SMART" id="SM00448">
    <property type="entry name" value="REC"/>
    <property type="match status" value="1"/>
</dbReference>
<feature type="domain" description="PAS" evidence="19">
    <location>
        <begin position="352"/>
        <end position="406"/>
    </location>
</feature>
<dbReference type="SMART" id="SM00086">
    <property type="entry name" value="PAC"/>
    <property type="match status" value="1"/>
</dbReference>
<dbReference type="CDD" id="cd00082">
    <property type="entry name" value="HisKA"/>
    <property type="match status" value="1"/>
</dbReference>
<dbReference type="SMART" id="SM00091">
    <property type="entry name" value="PAS"/>
    <property type="match status" value="1"/>
</dbReference>
<comment type="subcellular location">
    <subcellularLocation>
        <location evidence="2">Membrane</location>
    </subcellularLocation>
</comment>
<keyword evidence="8" id="KW-0418">Kinase</keyword>
<dbReference type="InterPro" id="IPR000014">
    <property type="entry name" value="PAS"/>
</dbReference>
<dbReference type="InterPro" id="IPR011006">
    <property type="entry name" value="CheY-like_superfamily"/>
</dbReference>
<evidence type="ECO:0000259" key="17">
    <source>
        <dbReference type="PROSITE" id="PS50109"/>
    </source>
</evidence>
<dbReference type="SUPFAM" id="SSF47384">
    <property type="entry name" value="Homodimeric domain of signal transducing histidine kinase"/>
    <property type="match status" value="1"/>
</dbReference>
<dbReference type="InterPro" id="IPR036890">
    <property type="entry name" value="HATPase_C_sf"/>
</dbReference>
<dbReference type="PANTHER" id="PTHR45339">
    <property type="entry name" value="HYBRID SIGNAL TRANSDUCTION HISTIDINE KINASE J"/>
    <property type="match status" value="1"/>
</dbReference>
<dbReference type="Gene3D" id="3.30.450.20">
    <property type="entry name" value="PAS domain"/>
    <property type="match status" value="1"/>
</dbReference>
<dbReference type="InterPro" id="IPR013767">
    <property type="entry name" value="PAS_fold"/>
</dbReference>
<dbReference type="RefSeq" id="WP_169147319.1">
    <property type="nucleotide sequence ID" value="NZ_JABBGA010000018.1"/>
</dbReference>
<dbReference type="Gene3D" id="3.40.190.10">
    <property type="entry name" value="Periplasmic binding protein-like II"/>
    <property type="match status" value="2"/>
</dbReference>
<dbReference type="InterPro" id="IPR001610">
    <property type="entry name" value="PAC"/>
</dbReference>
<evidence type="ECO:0000256" key="1">
    <source>
        <dbReference type="ARBA" id="ARBA00000085"/>
    </source>
</evidence>
<keyword evidence="4 15" id="KW-0597">Phosphoprotein</keyword>
<comment type="function">
    <text evidence="13">Member of the two-component regulatory system BvgS/BvgA. Phosphorylates BvgA via a four-step phosphorelay in response to environmental signals.</text>
</comment>
<dbReference type="Gene3D" id="3.30.565.10">
    <property type="entry name" value="Histidine kinase-like ATPase, C-terminal domain"/>
    <property type="match status" value="1"/>
</dbReference>
<dbReference type="InterPro" id="IPR015168">
    <property type="entry name" value="SsuA/THI5"/>
</dbReference>
<keyword evidence="11" id="KW-0902">Two-component regulatory system</keyword>
<gene>
    <name evidence="21" type="ORF">HHL15_18685</name>
</gene>
<dbReference type="Pfam" id="PF00512">
    <property type="entry name" value="HisKA"/>
    <property type="match status" value="1"/>
</dbReference>
<evidence type="ECO:0000256" key="8">
    <source>
        <dbReference type="ARBA" id="ARBA00022777"/>
    </source>
</evidence>
<dbReference type="InterPro" id="IPR036097">
    <property type="entry name" value="HisK_dim/P_sf"/>
</dbReference>
<evidence type="ECO:0000313" key="22">
    <source>
        <dbReference type="Proteomes" id="UP000580043"/>
    </source>
</evidence>
<dbReference type="PROSITE" id="PS50113">
    <property type="entry name" value="PAC"/>
    <property type="match status" value="1"/>
</dbReference>
<keyword evidence="10" id="KW-1133">Transmembrane helix</keyword>
<dbReference type="Pfam" id="PF02518">
    <property type="entry name" value="HATPase_c"/>
    <property type="match status" value="1"/>
</dbReference>
<dbReference type="InterPro" id="IPR001789">
    <property type="entry name" value="Sig_transdc_resp-reg_receiver"/>
</dbReference>
<evidence type="ECO:0000256" key="15">
    <source>
        <dbReference type="PROSITE-ProRule" id="PRU00169"/>
    </source>
</evidence>
<dbReference type="EC" id="2.7.13.3" evidence="3"/>
<dbReference type="Gene3D" id="1.10.287.130">
    <property type="match status" value="1"/>
</dbReference>
<dbReference type="EMBL" id="JABBGA010000018">
    <property type="protein sequence ID" value="NML27786.1"/>
    <property type="molecule type" value="Genomic_DNA"/>
</dbReference>
<dbReference type="Pfam" id="PF09084">
    <property type="entry name" value="NMT1"/>
    <property type="match status" value="1"/>
</dbReference>
<dbReference type="SUPFAM" id="SSF52172">
    <property type="entry name" value="CheY-like"/>
    <property type="match status" value="1"/>
</dbReference>
<dbReference type="Pfam" id="PF00989">
    <property type="entry name" value="PAS"/>
    <property type="match status" value="1"/>
</dbReference>
<feature type="domain" description="Response regulatory" evidence="18">
    <location>
        <begin position="767"/>
        <end position="883"/>
    </location>
</feature>
<evidence type="ECO:0000256" key="16">
    <source>
        <dbReference type="SAM" id="Coils"/>
    </source>
</evidence>
<evidence type="ECO:0000313" key="21">
    <source>
        <dbReference type="EMBL" id="NML27786.1"/>
    </source>
</evidence>
<dbReference type="InterPro" id="IPR003661">
    <property type="entry name" value="HisK_dim/P_dom"/>
</dbReference>
<dbReference type="InterPro" id="IPR035965">
    <property type="entry name" value="PAS-like_dom_sf"/>
</dbReference>
<dbReference type="FunFam" id="3.30.565.10:FF:000010">
    <property type="entry name" value="Sensor histidine kinase RcsC"/>
    <property type="match status" value="1"/>
</dbReference>
<keyword evidence="16" id="KW-0175">Coiled coil</keyword>
<dbReference type="NCBIfam" id="TIGR00229">
    <property type="entry name" value="sensory_box"/>
    <property type="match status" value="1"/>
</dbReference>
<evidence type="ECO:0000259" key="20">
    <source>
        <dbReference type="PROSITE" id="PS50113"/>
    </source>
</evidence>
<dbReference type="InterPro" id="IPR005467">
    <property type="entry name" value="His_kinase_dom"/>
</dbReference>
<evidence type="ECO:0000256" key="11">
    <source>
        <dbReference type="ARBA" id="ARBA00023012"/>
    </source>
</evidence>
<organism evidence="21 22">
    <name type="scientific">Zoogloea dura</name>
    <dbReference type="NCBI Taxonomy" id="2728840"/>
    <lineage>
        <taxon>Bacteria</taxon>
        <taxon>Pseudomonadati</taxon>
        <taxon>Pseudomonadota</taxon>
        <taxon>Betaproteobacteria</taxon>
        <taxon>Rhodocyclales</taxon>
        <taxon>Zoogloeaceae</taxon>
        <taxon>Zoogloea</taxon>
    </lineage>
</organism>
<dbReference type="InterPro" id="IPR003594">
    <property type="entry name" value="HATPase_dom"/>
</dbReference>
<name>A0A848GAE5_9RHOO</name>
<dbReference type="CDD" id="cd00130">
    <property type="entry name" value="PAS"/>
    <property type="match status" value="1"/>
</dbReference>
<accession>A0A848GAE5</accession>
<feature type="modified residue" description="4-aspartylphosphate" evidence="15">
    <location>
        <position position="816"/>
    </location>
</feature>
<dbReference type="InterPro" id="IPR000700">
    <property type="entry name" value="PAS-assoc_C"/>
</dbReference>
<dbReference type="InterPro" id="IPR004358">
    <property type="entry name" value="Sig_transdc_His_kin-like_C"/>
</dbReference>
<evidence type="ECO:0000256" key="4">
    <source>
        <dbReference type="ARBA" id="ARBA00022553"/>
    </source>
</evidence>
<proteinExistence type="predicted"/>
<reference evidence="21 22" key="1">
    <citation type="submission" date="2020-04" db="EMBL/GenBank/DDBJ databases">
        <title>Zoogloea sp. G-4-1-14 isolated from soil.</title>
        <authorList>
            <person name="Dahal R.H."/>
        </authorList>
    </citation>
    <scope>NUCLEOTIDE SEQUENCE [LARGE SCALE GENOMIC DNA]</scope>
    <source>
        <strain evidence="21 22">G-4-1-14</strain>
    </source>
</reference>
<feature type="coiled-coil region" evidence="16">
    <location>
        <begin position="342"/>
        <end position="369"/>
    </location>
</feature>
<evidence type="ECO:0000256" key="10">
    <source>
        <dbReference type="ARBA" id="ARBA00022989"/>
    </source>
</evidence>
<feature type="domain" description="PAC" evidence="20">
    <location>
        <begin position="430"/>
        <end position="482"/>
    </location>
</feature>
<dbReference type="PROSITE" id="PS50110">
    <property type="entry name" value="RESPONSE_REGULATORY"/>
    <property type="match status" value="1"/>
</dbReference>
<keyword evidence="9" id="KW-0067">ATP-binding</keyword>
<dbReference type="GO" id="GO:0005524">
    <property type="term" value="F:ATP binding"/>
    <property type="evidence" value="ECO:0007669"/>
    <property type="project" value="UniProtKB-KW"/>
</dbReference>
<protein>
    <recommendedName>
        <fullName evidence="14">Virulence sensor protein BvgS</fullName>
        <ecNumber evidence="3">2.7.13.3</ecNumber>
    </recommendedName>
</protein>
<sequence length="890" mass="95978">MLGGLGCLGLAFAPGREAQAVEAVCVQLNWKHQFEFAAFYAAVHRGFYQEAGLDVRLVEGGPGIDVVREVVQGRCDFGVGTSALVVNRARGAPVVALATLMQHSPVALLASRAQGVQSVLDLVGKPVSVDPHTRDEVAAFLRASGLPPDGIRLVDQDDWTLATLERGDIAAKSVYASNEPFLIRGREHAFLLLTPRSAGVDLFGNMLFTTETTLALRPRTVEAFRQATLKGMVYALDHPEELVELILEKYNPQGKSRAHLLFEAAQIRELTRPDIVEPGYMSPGRWRHVVDVYAGQGALPAHFSLEGFLYDPAPRQTPAWLFGALAASLVALLGALGVVAKVRSLNRALKASEAEYRELVDNANALILRVAPDGTVTYFNERAEAFFGFTASEIIGRNLVGTIVPPVESGSGRDLAAMVAGLLADPGSGELCEHENITRDGRRVFVRWANRAIRGSGGELLGVLGVGQDITARRLMEQELAAHRQLLETQVAARTEELAHAKEAAEAASRAKTAFLANMSHEIRTPLNAITGTAHLLRRSGVSSEQGERLDKIETAGQHLLEIINAVLDLSKIEAGKLTLEQTAVNVDGLLHNVVGMLHDRALAKGLALQVDLAELPASLCGDPTRIQQALLNFGTNAIKFTAVGGRVTLRTRVVESRDDSVLVRFEVEDTGIGIPPDKLGQIFRAFEQADTSTTREYGGTGLGLAITRKLADLMGGMTGVRSEPGRGSTFWFTARLVRGVGTELPTAGMSGEEAERSLAERHAGQRILLVEDEEINRDIAVEMLAETGLLIDMARDGVEALERVAETDYSLILMDMQMPRMDGLEATRRIRAIPGLAGTPIVAMTANAFAEDRARCFAAGMDDFVPKPVEPAQLFRAVLRGLERRAAGA</sequence>
<keyword evidence="12" id="KW-0472">Membrane</keyword>
<comment type="caution">
    <text evidence="21">The sequence shown here is derived from an EMBL/GenBank/DDBJ whole genome shotgun (WGS) entry which is preliminary data.</text>
</comment>
<evidence type="ECO:0000256" key="5">
    <source>
        <dbReference type="ARBA" id="ARBA00022679"/>
    </source>
</evidence>
<evidence type="ECO:0000256" key="9">
    <source>
        <dbReference type="ARBA" id="ARBA00022840"/>
    </source>
</evidence>
<dbReference type="PRINTS" id="PR00344">
    <property type="entry name" value="BCTRLSENSOR"/>
</dbReference>
<dbReference type="CDD" id="cd17546">
    <property type="entry name" value="REC_hyHK_CKI1_RcsC-like"/>
    <property type="match status" value="1"/>
</dbReference>
<dbReference type="SUPFAM" id="SSF55785">
    <property type="entry name" value="PYP-like sensor domain (PAS domain)"/>
    <property type="match status" value="1"/>
</dbReference>
<evidence type="ECO:0000256" key="13">
    <source>
        <dbReference type="ARBA" id="ARBA00058004"/>
    </source>
</evidence>